<dbReference type="Pfam" id="PF14680">
    <property type="entry name" value="FANCI_HD2"/>
    <property type="match status" value="1"/>
</dbReference>
<dbReference type="GO" id="GO:0006281">
    <property type="term" value="P:DNA repair"/>
    <property type="evidence" value="ECO:0007669"/>
    <property type="project" value="InterPro"/>
</dbReference>
<dbReference type="Pfam" id="PF14676">
    <property type="entry name" value="FANCI_S2"/>
    <property type="match status" value="1"/>
</dbReference>
<feature type="domain" description="FANCI solenoid 2" evidence="4">
    <location>
        <begin position="393"/>
        <end position="564"/>
    </location>
</feature>
<feature type="region of interest" description="Disordered" evidence="2">
    <location>
        <begin position="1301"/>
        <end position="1365"/>
    </location>
</feature>
<dbReference type="Pfam" id="PF14678">
    <property type="entry name" value="FANCI_S4"/>
    <property type="match status" value="1"/>
</dbReference>
<dbReference type="InterPro" id="IPR026171">
    <property type="entry name" value="FANCI"/>
</dbReference>
<dbReference type="InterPro" id="IPR029314">
    <property type="entry name" value="FANCI_S4"/>
</dbReference>
<dbReference type="InterPro" id="IPR029312">
    <property type="entry name" value="FANCI_HD2"/>
</dbReference>
<dbReference type="InterPro" id="IPR029315">
    <property type="entry name" value="FANCI_S2"/>
</dbReference>
<evidence type="ECO:0000259" key="7">
    <source>
        <dbReference type="Pfam" id="PF14679"/>
    </source>
</evidence>
<evidence type="ECO:0000313" key="9">
    <source>
        <dbReference type="EMBL" id="EFX90393.1"/>
    </source>
</evidence>
<dbReference type="CDD" id="cd11720">
    <property type="entry name" value="FANCI"/>
    <property type="match status" value="1"/>
</dbReference>
<feature type="compositionally biased region" description="Basic and acidic residues" evidence="2">
    <location>
        <begin position="814"/>
        <end position="835"/>
    </location>
</feature>
<evidence type="ECO:0000259" key="5">
    <source>
        <dbReference type="Pfam" id="PF14677"/>
    </source>
</evidence>
<dbReference type="KEGG" id="dpx:DAPPUDRAFT_309623"/>
<protein>
    <submittedName>
        <fullName evidence="9">Uncharacterized protein</fullName>
    </submittedName>
</protein>
<name>E9FS18_DAPPU</name>
<keyword evidence="10" id="KW-1185">Reference proteome</keyword>
<evidence type="ECO:0000259" key="4">
    <source>
        <dbReference type="Pfam" id="PF14676"/>
    </source>
</evidence>
<feature type="domain" description="FANCI helical" evidence="8">
    <location>
        <begin position="578"/>
        <end position="794"/>
    </location>
</feature>
<evidence type="ECO:0000256" key="1">
    <source>
        <dbReference type="SAM" id="Coils"/>
    </source>
</evidence>
<feature type="domain" description="FANCI helical" evidence="7">
    <location>
        <begin position="301"/>
        <end position="384"/>
    </location>
</feature>
<dbReference type="InterPro" id="IPR029313">
    <property type="entry name" value="FANCI_S3"/>
</dbReference>
<evidence type="ECO:0000259" key="8">
    <source>
        <dbReference type="Pfam" id="PF14680"/>
    </source>
</evidence>
<dbReference type="SUPFAM" id="SSF48371">
    <property type="entry name" value="ARM repeat"/>
    <property type="match status" value="1"/>
</dbReference>
<accession>E9FS18</accession>
<feature type="domain" description="FANCI solenoid 4" evidence="6">
    <location>
        <begin position="1075"/>
        <end position="1303"/>
    </location>
</feature>
<evidence type="ECO:0000313" key="10">
    <source>
        <dbReference type="Proteomes" id="UP000000305"/>
    </source>
</evidence>
<feature type="coiled-coil region" evidence="1">
    <location>
        <begin position="9"/>
        <end position="36"/>
    </location>
</feature>
<dbReference type="OrthoDB" id="195089at2759"/>
<dbReference type="EMBL" id="GL732523">
    <property type="protein sequence ID" value="EFX90393.1"/>
    <property type="molecule type" value="Genomic_DNA"/>
</dbReference>
<dbReference type="HOGENOM" id="CLU_004843_1_0_1"/>
<feature type="compositionally biased region" description="Basic residues" evidence="2">
    <location>
        <begin position="1342"/>
        <end position="1353"/>
    </location>
</feature>
<feature type="compositionally biased region" description="Polar residues" evidence="2">
    <location>
        <begin position="1327"/>
        <end position="1336"/>
    </location>
</feature>
<dbReference type="InterPro" id="IPR029308">
    <property type="entry name" value="FANCI_S1"/>
</dbReference>
<evidence type="ECO:0000259" key="6">
    <source>
        <dbReference type="Pfam" id="PF14678"/>
    </source>
</evidence>
<keyword evidence="1" id="KW-0175">Coiled coil</keyword>
<dbReference type="PANTHER" id="PTHR21818:SF0">
    <property type="entry name" value="FANCONI ANEMIA GROUP I PROTEIN"/>
    <property type="match status" value="1"/>
</dbReference>
<feature type="compositionally biased region" description="Basic residues" evidence="2">
    <location>
        <begin position="802"/>
        <end position="813"/>
    </location>
</feature>
<dbReference type="InterPro" id="IPR029310">
    <property type="entry name" value="FANCI_HD1"/>
</dbReference>
<organism evidence="9 10">
    <name type="scientific">Daphnia pulex</name>
    <name type="common">Water flea</name>
    <dbReference type="NCBI Taxonomy" id="6669"/>
    <lineage>
        <taxon>Eukaryota</taxon>
        <taxon>Metazoa</taxon>
        <taxon>Ecdysozoa</taxon>
        <taxon>Arthropoda</taxon>
        <taxon>Crustacea</taxon>
        <taxon>Branchiopoda</taxon>
        <taxon>Diplostraca</taxon>
        <taxon>Cladocera</taxon>
        <taxon>Anomopoda</taxon>
        <taxon>Daphniidae</taxon>
        <taxon>Daphnia</taxon>
    </lineage>
</organism>
<dbReference type="InterPro" id="IPR016024">
    <property type="entry name" value="ARM-type_fold"/>
</dbReference>
<sequence length="1365" mass="151114">MAVDVVKKLSKLLQSNSNSQQQKEVLQQTVDKLSREDILKVIPDVVHSNGAPNLIRLIFDGLSYSTQHRSNLLLNVMKSILTELCDSEAVPENCAVDIVHLMSLNSHDLSSNNLAELVQLCLSFIEKGKNLKGKWLSLFPMIFSELAKQNRVNVEGNTLTGEEYCSEIISSLCETEIATDDAVAFTAVLRELKIPPSTVNKFVLKLCAIVPEMEPQEVPPFVYQLLFLCYQSDHLVPLQHLTKYFDNKLRRCGQIANISSSRGNSMDIESEIESGSPKEILQAKATSIFHIFRAAATGHPLGKEFVKFLRSKVDVPELVLDPFILEVALSLGALPQLRDIIDLLRKIVQRLLRSNERQRHSSWMRELMLGKQIDIQKILDTIMQQGTSEGDNIVKGFELLAFGLLEIRTPSAFGRPGVAGSSAATANASSSTGSTSATVTEQCWQIGSHILLQMIRKFPDSASLIVKKLVERLQDVSNDSQYITTISLMVQHNPLSMLECKLSFTALLYSMEYRGLPSAKRLYAGISPLFRSSGALRDSAFLVLRKLLHSCLEEVRQVAVVGFLQILKNFRFYTPTLSSSHSQSSMSSQATVDVHHSQTSNSNRAFCGELLKLLHCALSQQAAVRLTLYQNLPEVVSRNPELLPECIKMLRCHLKFFVDPEALIQVEMCVSKDGHDSHVVEPLGHLIQSILQTILRSGKNQHITKEDIDPKSEDQVDLGVLSVRKAVTSVAESSFDDYTLGDVQEPCAHLKVQILSSVCVALADFCLAQNATTSLPAAKRLVQVYDMHARFDALLTDSAGKGKGKGKAPKRAKNNKDKENSVEESPQKDEAPKAPKKTFEMCTLSLHSIALFIYFFNESERANRNEEDIFKFFKSQNGLRLWVVQSALTKYQVFRNTGDIEGLSAESVSKFSGSIGCALLLHCQKATKLPEGPHSVMYCAALNCLLEIIQGFCKHHPTKLGRLLMAMDQVDRPAVAVTLEDQISKSLKHFKGLLNHLLSGRENEDLVAKAVVPVVGILTVLSDQLDPAGTEYAELFNWMHRLCKDVECTDPSIVKVLINLLTHLNMASESSPSTLDELAREICLAIGTLDDEDEAEPNKLSTVNEETAAIVLTVLIARLDQLIQVVEWALPRIGAVDRGDASPVVEQSIYARLKLVAVALSKLVIADIRPGHNSELILKLAITFYTTMSRVAKKQIKVIIPAFRSLVRSIATQLTTNLNTFIAHLDEKKTEEKGVKRKKGDKDKVIAPKMDRSARSIPALTYASEQYNQAILGVTKRTKEDLSFGSKLGTTRDFRIKADKVNEALEGNTQKSASEPEESEDDEIEATNSGNRSALNESRGRGTARRSRGRGRGKFTSVGKAHASK</sequence>
<dbReference type="Pfam" id="PF14679">
    <property type="entry name" value="FANCI_HD1"/>
    <property type="match status" value="1"/>
</dbReference>
<dbReference type="eggNOG" id="KOG4553">
    <property type="taxonomic scope" value="Eukaryota"/>
</dbReference>
<reference evidence="9 10" key="1">
    <citation type="journal article" date="2011" name="Science">
        <title>The ecoresponsive genome of Daphnia pulex.</title>
        <authorList>
            <person name="Colbourne J.K."/>
            <person name="Pfrender M.E."/>
            <person name="Gilbert D."/>
            <person name="Thomas W.K."/>
            <person name="Tucker A."/>
            <person name="Oakley T.H."/>
            <person name="Tokishita S."/>
            <person name="Aerts A."/>
            <person name="Arnold G.J."/>
            <person name="Basu M.K."/>
            <person name="Bauer D.J."/>
            <person name="Caceres C.E."/>
            <person name="Carmel L."/>
            <person name="Casola C."/>
            <person name="Choi J.H."/>
            <person name="Detter J.C."/>
            <person name="Dong Q."/>
            <person name="Dusheyko S."/>
            <person name="Eads B.D."/>
            <person name="Frohlich T."/>
            <person name="Geiler-Samerotte K.A."/>
            <person name="Gerlach D."/>
            <person name="Hatcher P."/>
            <person name="Jogdeo S."/>
            <person name="Krijgsveld J."/>
            <person name="Kriventseva E.V."/>
            <person name="Kultz D."/>
            <person name="Laforsch C."/>
            <person name="Lindquist E."/>
            <person name="Lopez J."/>
            <person name="Manak J.R."/>
            <person name="Muller J."/>
            <person name="Pangilinan J."/>
            <person name="Patwardhan R.P."/>
            <person name="Pitluck S."/>
            <person name="Pritham E.J."/>
            <person name="Rechtsteiner A."/>
            <person name="Rho M."/>
            <person name="Rogozin I.B."/>
            <person name="Sakarya O."/>
            <person name="Salamov A."/>
            <person name="Schaack S."/>
            <person name="Shapiro H."/>
            <person name="Shiga Y."/>
            <person name="Skalitzky C."/>
            <person name="Smith Z."/>
            <person name="Souvorov A."/>
            <person name="Sung W."/>
            <person name="Tang Z."/>
            <person name="Tsuchiya D."/>
            <person name="Tu H."/>
            <person name="Vos H."/>
            <person name="Wang M."/>
            <person name="Wolf Y.I."/>
            <person name="Yamagata H."/>
            <person name="Yamada T."/>
            <person name="Ye Y."/>
            <person name="Shaw J.R."/>
            <person name="Andrews J."/>
            <person name="Crease T.J."/>
            <person name="Tang H."/>
            <person name="Lucas S.M."/>
            <person name="Robertson H.M."/>
            <person name="Bork P."/>
            <person name="Koonin E.V."/>
            <person name="Zdobnov E.M."/>
            <person name="Grigoriev I.V."/>
            <person name="Lynch M."/>
            <person name="Boore J.L."/>
        </authorList>
    </citation>
    <scope>NUCLEOTIDE SEQUENCE [LARGE SCALE GENOMIC DNA]</scope>
</reference>
<dbReference type="PANTHER" id="PTHR21818">
    <property type="entry name" value="BC025462 PROTEIN"/>
    <property type="match status" value="1"/>
</dbReference>
<dbReference type="InParanoid" id="E9FS18"/>
<dbReference type="FunCoup" id="E9FS18">
    <property type="interactions" value="757"/>
</dbReference>
<dbReference type="STRING" id="6669.E9FS18"/>
<dbReference type="PhylomeDB" id="E9FS18"/>
<proteinExistence type="predicted"/>
<feature type="domain" description="FANCI solenoid 1" evidence="3">
    <location>
        <begin position="72"/>
        <end position="295"/>
    </location>
</feature>
<dbReference type="OMA" id="QSMRMMN"/>
<feature type="domain" description="FANCI solenoid 3" evidence="5">
    <location>
        <begin position="865"/>
        <end position="1061"/>
    </location>
</feature>
<gene>
    <name evidence="9" type="ORF">DAPPUDRAFT_309623</name>
</gene>
<dbReference type="Pfam" id="PF14677">
    <property type="entry name" value="FANCI_S3"/>
    <property type="match status" value="1"/>
</dbReference>
<feature type="compositionally biased region" description="Acidic residues" evidence="2">
    <location>
        <begin position="1315"/>
        <end position="1325"/>
    </location>
</feature>
<dbReference type="Pfam" id="PF14675">
    <property type="entry name" value="FANCI_S1"/>
    <property type="match status" value="1"/>
</dbReference>
<evidence type="ECO:0000259" key="3">
    <source>
        <dbReference type="Pfam" id="PF14675"/>
    </source>
</evidence>
<dbReference type="GO" id="GO:0070182">
    <property type="term" value="F:DNA polymerase binding"/>
    <property type="evidence" value="ECO:0000318"/>
    <property type="project" value="GO_Central"/>
</dbReference>
<feature type="region of interest" description="Disordered" evidence="2">
    <location>
        <begin position="800"/>
        <end position="835"/>
    </location>
</feature>
<dbReference type="Proteomes" id="UP000000305">
    <property type="component" value="Unassembled WGS sequence"/>
</dbReference>
<evidence type="ECO:0000256" key="2">
    <source>
        <dbReference type="SAM" id="MobiDB-lite"/>
    </source>
</evidence>